<proteinExistence type="predicted"/>
<gene>
    <name evidence="2" type="ORF">LR48_Vigan10g105100</name>
</gene>
<organism evidence="2 3">
    <name type="scientific">Phaseolus angularis</name>
    <name type="common">Azuki bean</name>
    <name type="synonym">Vigna angularis</name>
    <dbReference type="NCBI Taxonomy" id="3914"/>
    <lineage>
        <taxon>Eukaryota</taxon>
        <taxon>Viridiplantae</taxon>
        <taxon>Streptophyta</taxon>
        <taxon>Embryophyta</taxon>
        <taxon>Tracheophyta</taxon>
        <taxon>Spermatophyta</taxon>
        <taxon>Magnoliopsida</taxon>
        <taxon>eudicotyledons</taxon>
        <taxon>Gunneridae</taxon>
        <taxon>Pentapetalae</taxon>
        <taxon>rosids</taxon>
        <taxon>fabids</taxon>
        <taxon>Fabales</taxon>
        <taxon>Fabaceae</taxon>
        <taxon>Papilionoideae</taxon>
        <taxon>50 kb inversion clade</taxon>
        <taxon>NPAAA clade</taxon>
        <taxon>indigoferoid/millettioid clade</taxon>
        <taxon>Phaseoleae</taxon>
        <taxon>Vigna</taxon>
    </lineage>
</organism>
<evidence type="ECO:0000313" key="2">
    <source>
        <dbReference type="EMBL" id="KOM55159.1"/>
    </source>
</evidence>
<evidence type="ECO:0000256" key="1">
    <source>
        <dbReference type="SAM" id="MobiDB-lite"/>
    </source>
</evidence>
<dbReference type="Proteomes" id="UP000053144">
    <property type="component" value="Chromosome 10"/>
</dbReference>
<dbReference type="EMBL" id="CM003380">
    <property type="protein sequence ID" value="KOM55159.1"/>
    <property type="molecule type" value="Genomic_DNA"/>
</dbReference>
<sequence length="485" mass="54385">MKNPGCCRESRRAPSDLGGAGRDNADRERARRLSVGPRGATFADVAETAYLVLEREGVGIFGIPDTNSLNWSVQRRARSCGNSPSSSLGPPPSSISTIVDTSLLENDIRSYRFYYLNDSVHLPKSQQCPPNFIQTGGHLCKRLQSCARPLLSLQLPPPSCISSVPTCTRTSHLLAEMDKGKSNAFSLMAARRKEELKKYGDGPFARLSHKKSRKSAPEGPLLVCLLNRPFGLLIALSLISPSRRKSSLRGIEHLARNCPARLGDDFKGKLGADTSVQYKDLLIERDNLLAERDDLLAQWVKLAKENTYLGYEVHNEHVAGFKKGITQCFYFFEVPIDHEGYDVMKMVVDRQLVDVPLPTAQEERNEGSSCASYTCSRPPHSYSRGEISSKSDGKCCSLLATSTFIYVRDLPASASKGTRVVATSPRPFSCYRCSLSRCRYRCFLSRCHYCYRRRLLCRRVPWRPLTLLVPNFEYKFLVVFRVKSF</sequence>
<reference evidence="3" key="1">
    <citation type="journal article" date="2015" name="Proc. Natl. Acad. Sci. U.S.A.">
        <title>Genome sequencing of adzuki bean (Vigna angularis) provides insight into high starch and low fat accumulation and domestication.</title>
        <authorList>
            <person name="Yang K."/>
            <person name="Tian Z."/>
            <person name="Chen C."/>
            <person name="Luo L."/>
            <person name="Zhao B."/>
            <person name="Wang Z."/>
            <person name="Yu L."/>
            <person name="Li Y."/>
            <person name="Sun Y."/>
            <person name="Li W."/>
            <person name="Chen Y."/>
            <person name="Li Y."/>
            <person name="Zhang Y."/>
            <person name="Ai D."/>
            <person name="Zhao J."/>
            <person name="Shang C."/>
            <person name="Ma Y."/>
            <person name="Wu B."/>
            <person name="Wang M."/>
            <person name="Gao L."/>
            <person name="Sun D."/>
            <person name="Zhang P."/>
            <person name="Guo F."/>
            <person name="Wang W."/>
            <person name="Li Y."/>
            <person name="Wang J."/>
            <person name="Varshney R.K."/>
            <person name="Wang J."/>
            <person name="Ling H.Q."/>
            <person name="Wan P."/>
        </authorList>
    </citation>
    <scope>NUCLEOTIDE SEQUENCE</scope>
    <source>
        <strain evidence="3">cv. Jingnong 6</strain>
    </source>
</reference>
<accession>A0A0L9VK97</accession>
<name>A0A0L9VK97_PHAAN</name>
<evidence type="ECO:0000313" key="3">
    <source>
        <dbReference type="Proteomes" id="UP000053144"/>
    </source>
</evidence>
<dbReference type="Gramene" id="KOM55159">
    <property type="protein sequence ID" value="KOM55159"/>
    <property type="gene ID" value="LR48_Vigan10g105100"/>
</dbReference>
<dbReference type="AlphaFoldDB" id="A0A0L9VK97"/>
<feature type="region of interest" description="Disordered" evidence="1">
    <location>
        <begin position="1"/>
        <end position="29"/>
    </location>
</feature>
<protein>
    <submittedName>
        <fullName evidence="2">Uncharacterized protein</fullName>
    </submittedName>
</protein>